<protein>
    <submittedName>
        <fullName evidence="2">Uncharacterized protein</fullName>
    </submittedName>
</protein>
<evidence type="ECO:0000256" key="1">
    <source>
        <dbReference type="SAM" id="MobiDB-lite"/>
    </source>
</evidence>
<dbReference type="Proteomes" id="UP000299102">
    <property type="component" value="Unassembled WGS sequence"/>
</dbReference>
<name>A0A4C1Z1T2_EUMVA</name>
<gene>
    <name evidence="2" type="ORF">EVAR_68815_1</name>
</gene>
<proteinExistence type="predicted"/>
<dbReference type="AlphaFoldDB" id="A0A4C1Z1T2"/>
<reference evidence="2 3" key="1">
    <citation type="journal article" date="2019" name="Commun. Biol.">
        <title>The bagworm genome reveals a unique fibroin gene that provides high tensile strength.</title>
        <authorList>
            <person name="Kono N."/>
            <person name="Nakamura H."/>
            <person name="Ohtoshi R."/>
            <person name="Tomita M."/>
            <person name="Numata K."/>
            <person name="Arakawa K."/>
        </authorList>
    </citation>
    <scope>NUCLEOTIDE SEQUENCE [LARGE SCALE GENOMIC DNA]</scope>
</reference>
<feature type="region of interest" description="Disordered" evidence="1">
    <location>
        <begin position="1"/>
        <end position="25"/>
    </location>
</feature>
<comment type="caution">
    <text evidence="2">The sequence shown here is derived from an EMBL/GenBank/DDBJ whole genome shotgun (WGS) entry which is preliminary data.</text>
</comment>
<accession>A0A4C1Z1T2</accession>
<keyword evidence="3" id="KW-1185">Reference proteome</keyword>
<evidence type="ECO:0000313" key="3">
    <source>
        <dbReference type="Proteomes" id="UP000299102"/>
    </source>
</evidence>
<sequence length="165" mass="18559">MVHEIDELENVDQGRERTWNSKTTNQKQTTILALKANRGRQQRLKEKRQGSRAPITLKAISKRTVALAKREEHFVTSQSTISPASVCAGAACVTSLTHAYQILHNNQDNALLYKYFPQTSYIKSRVFYLEPSIWYTVLPAVISYAVNVSATDSLTDRVRGTGQMA</sequence>
<dbReference type="EMBL" id="BGZK01001492">
    <property type="protein sequence ID" value="GBP81004.1"/>
    <property type="molecule type" value="Genomic_DNA"/>
</dbReference>
<evidence type="ECO:0000313" key="2">
    <source>
        <dbReference type="EMBL" id="GBP81004.1"/>
    </source>
</evidence>
<organism evidence="2 3">
    <name type="scientific">Eumeta variegata</name>
    <name type="common">Bagworm moth</name>
    <name type="synonym">Eumeta japonica</name>
    <dbReference type="NCBI Taxonomy" id="151549"/>
    <lineage>
        <taxon>Eukaryota</taxon>
        <taxon>Metazoa</taxon>
        <taxon>Ecdysozoa</taxon>
        <taxon>Arthropoda</taxon>
        <taxon>Hexapoda</taxon>
        <taxon>Insecta</taxon>
        <taxon>Pterygota</taxon>
        <taxon>Neoptera</taxon>
        <taxon>Endopterygota</taxon>
        <taxon>Lepidoptera</taxon>
        <taxon>Glossata</taxon>
        <taxon>Ditrysia</taxon>
        <taxon>Tineoidea</taxon>
        <taxon>Psychidae</taxon>
        <taxon>Oiketicinae</taxon>
        <taxon>Eumeta</taxon>
    </lineage>
</organism>
<feature type="compositionally biased region" description="Acidic residues" evidence="1">
    <location>
        <begin position="1"/>
        <end position="10"/>
    </location>
</feature>